<evidence type="ECO:0000256" key="1">
    <source>
        <dbReference type="ARBA" id="ARBA00022729"/>
    </source>
</evidence>
<dbReference type="Pfam" id="PF07250">
    <property type="entry name" value="Glyoxal_oxid_N"/>
    <property type="match status" value="1"/>
</dbReference>
<evidence type="ECO:0000256" key="2">
    <source>
        <dbReference type="SAM" id="MobiDB-lite"/>
    </source>
</evidence>
<evidence type="ECO:0000313" key="6">
    <source>
        <dbReference type="EnsemblFungi" id="EJT71865"/>
    </source>
</evidence>
<dbReference type="EMBL" id="GL385400">
    <property type="protein sequence ID" value="EJT71865.1"/>
    <property type="molecule type" value="Genomic_DNA"/>
</dbReference>
<dbReference type="InterPro" id="IPR011043">
    <property type="entry name" value="Gal_Oxase/kelch_b-propeller"/>
</dbReference>
<dbReference type="PANTHER" id="PTHR32208:SF56">
    <property type="entry name" value="GALACTOSE OXIDASE-RELATED"/>
    <property type="match status" value="1"/>
</dbReference>
<dbReference type="SMART" id="SM00612">
    <property type="entry name" value="Kelch"/>
    <property type="match status" value="2"/>
</dbReference>
<dbReference type="Gene3D" id="3.50.4.10">
    <property type="entry name" value="Hepatocyte Growth Factor"/>
    <property type="match status" value="1"/>
</dbReference>
<dbReference type="VEuPathDB" id="FungiDB:GGTG_11118"/>
<proteinExistence type="predicted"/>
<keyword evidence="7" id="KW-1185">Reference proteome</keyword>
<evidence type="ECO:0000313" key="5">
    <source>
        <dbReference type="EMBL" id="EJT71865.1"/>
    </source>
</evidence>
<dbReference type="SUPFAM" id="SSF81296">
    <property type="entry name" value="E set domains"/>
    <property type="match status" value="1"/>
</dbReference>
<feature type="domain" description="Apple" evidence="4">
    <location>
        <begin position="227"/>
        <end position="297"/>
    </location>
</feature>
<dbReference type="eggNOG" id="ENOG502SCD5">
    <property type="taxonomic scope" value="Eukaryota"/>
</dbReference>
<keyword evidence="1 3" id="KW-0732">Signal</keyword>
<dbReference type="InterPro" id="IPR006652">
    <property type="entry name" value="Kelch_1"/>
</dbReference>
<organism evidence="5">
    <name type="scientific">Gaeumannomyces tritici (strain R3-111a-1)</name>
    <name type="common">Wheat and barley take-all root rot fungus</name>
    <name type="synonym">Gaeumannomyces graminis var. tritici</name>
    <dbReference type="NCBI Taxonomy" id="644352"/>
    <lineage>
        <taxon>Eukaryota</taxon>
        <taxon>Fungi</taxon>
        <taxon>Dikarya</taxon>
        <taxon>Ascomycota</taxon>
        <taxon>Pezizomycotina</taxon>
        <taxon>Sordariomycetes</taxon>
        <taxon>Sordariomycetidae</taxon>
        <taxon>Magnaporthales</taxon>
        <taxon>Magnaporthaceae</taxon>
        <taxon>Gaeumannomyces</taxon>
    </lineage>
</organism>
<feature type="chain" id="PRO_5015095213" evidence="3">
    <location>
        <begin position="26"/>
        <end position="809"/>
    </location>
</feature>
<dbReference type="InterPro" id="IPR037293">
    <property type="entry name" value="Gal_Oxidase_central_sf"/>
</dbReference>
<feature type="region of interest" description="Disordered" evidence="2">
    <location>
        <begin position="122"/>
        <end position="200"/>
    </location>
</feature>
<feature type="compositionally biased region" description="Low complexity" evidence="2">
    <location>
        <begin position="136"/>
        <end position="176"/>
    </location>
</feature>
<reference evidence="7" key="1">
    <citation type="submission" date="2010-07" db="EMBL/GenBank/DDBJ databases">
        <title>The genome sequence of Gaeumannomyces graminis var. tritici strain R3-111a-1.</title>
        <authorList>
            <consortium name="The Broad Institute Genome Sequencing Platform"/>
            <person name="Ma L.-J."/>
            <person name="Dead R."/>
            <person name="Young S."/>
            <person name="Zeng Q."/>
            <person name="Koehrsen M."/>
            <person name="Alvarado L."/>
            <person name="Berlin A."/>
            <person name="Chapman S.B."/>
            <person name="Chen Z."/>
            <person name="Freedman E."/>
            <person name="Gellesch M."/>
            <person name="Goldberg J."/>
            <person name="Griggs A."/>
            <person name="Gujja S."/>
            <person name="Heilman E.R."/>
            <person name="Heiman D."/>
            <person name="Hepburn T."/>
            <person name="Howarth C."/>
            <person name="Jen D."/>
            <person name="Larson L."/>
            <person name="Mehta T."/>
            <person name="Neiman D."/>
            <person name="Pearson M."/>
            <person name="Roberts A."/>
            <person name="Saif S."/>
            <person name="Shea T."/>
            <person name="Shenoy N."/>
            <person name="Sisk P."/>
            <person name="Stolte C."/>
            <person name="Sykes S."/>
            <person name="Walk T."/>
            <person name="White J."/>
            <person name="Yandava C."/>
            <person name="Haas B."/>
            <person name="Nusbaum C."/>
            <person name="Birren B."/>
        </authorList>
    </citation>
    <scope>NUCLEOTIDE SEQUENCE [LARGE SCALE GENOMIC DNA]</scope>
    <source>
        <strain evidence="7">R3-111a-1</strain>
    </source>
</reference>
<dbReference type="InterPro" id="IPR015202">
    <property type="entry name" value="GO-like_E_set"/>
</dbReference>
<protein>
    <submittedName>
        <fullName evidence="5">Galactose oxidase</fullName>
    </submittedName>
</protein>
<dbReference type="InterPro" id="IPR014756">
    <property type="entry name" value="Ig_E-set"/>
</dbReference>
<sequence length="809" mass="85565">MPAPAVLRAVGLGAALLSHMRPVAAQNIVANLTSCLESETIWTTAEQISFSICDGTTYQAGGKSLQIIEDVCGTRECVGYCHENPKCVLAFYDKEARTCHIKDSESGEDHIWAQDSNCDAIRKLPPDAGSGGGNSGDNTSPTSSALPTAAPTAAPTTSSSAASSAAPTTTSSTAPIASPPTSVPGTPGKEPVIPPVNGNDLQDGAFLASCPGQQTEFKGANAKYLICPGSDYDGKTERVFNGVASAQACAEACANAKDCKKAAYDSQTKDCHVKGAEPRYSLFLVKAQHYTTIRVEAALDASKVGRWSDLIRFPVIPVAAYVVPSFPEPSKLMFFSSWGVDAFGGPSGLTQFGSFDLKTGAVSQREISNTKHDMFCPGISALADGRILVQGGSDAAAVSVYDPATDSFSRVQDLKMARGYQSSVTLSDGRVFTVGGAYSGARAGKNGEVYDADANTWSALSDADVKPMLTKDHEGIWREDNHAWLFSWRQGSVFQAGPSKKQHWYGTKGYGAIVEAGTRDDVDAMCGTFVMYDATAGKILTAGGAQDYDKSDGNTHAHITTIGEPGTRSNVERVGDMAFPRAFANTVVLPDGRVIVTGGQRKALVFTNTDGILIPEVFDPASKTWSQMAPMAVPRNYHSVSILLPDATVFVGGGGLCYVNKIKGSSARCDKTVDHADGEIFEPPYLFKADGSRADRPAIANLERERVNAGETLVFSVGGAENVKDCKFSLVRVGTVTHSVNTDQRRVPLTDINVRADGKVEAKLPADYGVLTPGFWYLFAMSPSGVPSVARTVQVTLTAKAKAKVALWG</sequence>
<evidence type="ECO:0000313" key="7">
    <source>
        <dbReference type="Proteomes" id="UP000006039"/>
    </source>
</evidence>
<dbReference type="GeneID" id="20351576"/>
<dbReference type="HOGENOM" id="CLU_013444_1_0_1"/>
<reference evidence="6" key="4">
    <citation type="journal article" date="2015" name="G3 (Bethesda)">
        <title>Genome sequences of three phytopathogenic species of the Magnaporthaceae family of fungi.</title>
        <authorList>
            <person name="Okagaki L.H."/>
            <person name="Nunes C.C."/>
            <person name="Sailsbery J."/>
            <person name="Clay B."/>
            <person name="Brown D."/>
            <person name="John T."/>
            <person name="Oh Y."/>
            <person name="Young N."/>
            <person name="Fitzgerald M."/>
            <person name="Haas B.J."/>
            <person name="Zeng Q."/>
            <person name="Young S."/>
            <person name="Adiconis X."/>
            <person name="Fan L."/>
            <person name="Levin J.Z."/>
            <person name="Mitchell T.K."/>
            <person name="Okubara P.A."/>
            <person name="Farman M.L."/>
            <person name="Kohn L.M."/>
            <person name="Birren B."/>
            <person name="Ma L.-J."/>
            <person name="Dean R.A."/>
        </authorList>
    </citation>
    <scope>NUCLEOTIDE SEQUENCE</scope>
    <source>
        <strain evidence="6">R3-111a-1</strain>
    </source>
</reference>
<reference evidence="6" key="5">
    <citation type="submission" date="2018-04" db="UniProtKB">
        <authorList>
            <consortium name="EnsemblFungi"/>
        </authorList>
    </citation>
    <scope>IDENTIFICATION</scope>
    <source>
        <strain evidence="6">R3-111a-1</strain>
    </source>
</reference>
<dbReference type="SUPFAM" id="SSF50965">
    <property type="entry name" value="Galactose oxidase, central domain"/>
    <property type="match status" value="1"/>
</dbReference>
<reference evidence="5" key="2">
    <citation type="submission" date="2010-07" db="EMBL/GenBank/DDBJ databases">
        <authorList>
            <consortium name="The Broad Institute Genome Sequencing Platform"/>
            <consortium name="Broad Institute Genome Sequencing Center for Infectious Disease"/>
            <person name="Ma L.-J."/>
            <person name="Dead R."/>
            <person name="Young S."/>
            <person name="Zeng Q."/>
            <person name="Koehrsen M."/>
            <person name="Alvarado L."/>
            <person name="Berlin A."/>
            <person name="Chapman S.B."/>
            <person name="Chen Z."/>
            <person name="Freedman E."/>
            <person name="Gellesch M."/>
            <person name="Goldberg J."/>
            <person name="Griggs A."/>
            <person name="Gujja S."/>
            <person name="Heilman E.R."/>
            <person name="Heiman D."/>
            <person name="Hepburn T."/>
            <person name="Howarth C."/>
            <person name="Jen D."/>
            <person name="Larson L."/>
            <person name="Mehta T."/>
            <person name="Neiman D."/>
            <person name="Pearson M."/>
            <person name="Roberts A."/>
            <person name="Saif S."/>
            <person name="Shea T."/>
            <person name="Shenoy N."/>
            <person name="Sisk P."/>
            <person name="Stolte C."/>
            <person name="Sykes S."/>
            <person name="Walk T."/>
            <person name="White J."/>
            <person name="Yandava C."/>
            <person name="Haas B."/>
            <person name="Nusbaum C."/>
            <person name="Birren B."/>
        </authorList>
    </citation>
    <scope>NUCLEOTIDE SEQUENCE</scope>
    <source>
        <strain evidence="5">R3-111a-1</strain>
    </source>
</reference>
<dbReference type="STRING" id="644352.J3PC95"/>
<name>J3PC95_GAET3</name>
<dbReference type="OrthoDB" id="2019572at2759"/>
<dbReference type="PROSITE" id="PS50948">
    <property type="entry name" value="PAN"/>
    <property type="match status" value="1"/>
</dbReference>
<dbReference type="AlphaFoldDB" id="J3PC95"/>
<reference evidence="5" key="3">
    <citation type="submission" date="2010-09" db="EMBL/GenBank/DDBJ databases">
        <title>Annotation of Gaeumannomyces graminis var. tritici R3-111a-1.</title>
        <authorList>
            <consortium name="The Broad Institute Genome Sequencing Platform"/>
            <person name="Ma L.-J."/>
            <person name="Dead R."/>
            <person name="Young S.K."/>
            <person name="Zeng Q."/>
            <person name="Gargeya S."/>
            <person name="Fitzgerald M."/>
            <person name="Haas B."/>
            <person name="Abouelleil A."/>
            <person name="Alvarado L."/>
            <person name="Arachchi H.M."/>
            <person name="Berlin A."/>
            <person name="Brown A."/>
            <person name="Chapman S.B."/>
            <person name="Chen Z."/>
            <person name="Dunbar C."/>
            <person name="Freedman E."/>
            <person name="Gearin G."/>
            <person name="Gellesch M."/>
            <person name="Goldberg J."/>
            <person name="Griggs A."/>
            <person name="Gujja S."/>
            <person name="Heiman D."/>
            <person name="Howarth C."/>
            <person name="Larson L."/>
            <person name="Lui A."/>
            <person name="MacDonald P.J.P."/>
            <person name="Mehta T."/>
            <person name="Montmayeur A."/>
            <person name="Murphy C."/>
            <person name="Neiman D."/>
            <person name="Pearson M."/>
            <person name="Priest M."/>
            <person name="Roberts A."/>
            <person name="Saif S."/>
            <person name="Shea T."/>
            <person name="Shenoy N."/>
            <person name="Sisk P."/>
            <person name="Stolte C."/>
            <person name="Sykes S."/>
            <person name="Yandava C."/>
            <person name="Wortman J."/>
            <person name="Nusbaum C."/>
            <person name="Birren B."/>
        </authorList>
    </citation>
    <scope>NUCLEOTIDE SEQUENCE</scope>
    <source>
        <strain evidence="5">R3-111a-1</strain>
    </source>
</reference>
<dbReference type="InterPro" id="IPR003609">
    <property type="entry name" value="Pan_app"/>
</dbReference>
<evidence type="ECO:0000256" key="3">
    <source>
        <dbReference type="SAM" id="SignalP"/>
    </source>
</evidence>
<dbReference type="InterPro" id="IPR013783">
    <property type="entry name" value="Ig-like_fold"/>
</dbReference>
<dbReference type="Proteomes" id="UP000006039">
    <property type="component" value="Unassembled WGS sequence"/>
</dbReference>
<dbReference type="Gene3D" id="2.60.40.10">
    <property type="entry name" value="Immunoglobulins"/>
    <property type="match status" value="1"/>
</dbReference>
<dbReference type="Pfam" id="PF09118">
    <property type="entry name" value="GO-like_E_set"/>
    <property type="match status" value="1"/>
</dbReference>
<dbReference type="EnsemblFungi" id="EJT71865">
    <property type="protein sequence ID" value="EJT71865"/>
    <property type="gene ID" value="GGTG_11118"/>
</dbReference>
<dbReference type="InterPro" id="IPR009880">
    <property type="entry name" value="Glyoxal_oxidase_N"/>
</dbReference>
<gene>
    <name evidence="6" type="primary">20351576</name>
    <name evidence="5" type="ORF">GGTG_11118</name>
</gene>
<dbReference type="RefSeq" id="XP_009227262.1">
    <property type="nucleotide sequence ID" value="XM_009228998.1"/>
</dbReference>
<evidence type="ECO:0000259" key="4">
    <source>
        <dbReference type="PROSITE" id="PS50948"/>
    </source>
</evidence>
<dbReference type="CDD" id="cd02851">
    <property type="entry name" value="E_set_GO_C"/>
    <property type="match status" value="1"/>
</dbReference>
<accession>J3PC95</accession>
<dbReference type="PANTHER" id="PTHR32208">
    <property type="entry name" value="SECRETED PROTEIN-RELATED"/>
    <property type="match status" value="1"/>
</dbReference>
<feature type="signal peptide" evidence="3">
    <location>
        <begin position="1"/>
        <end position="25"/>
    </location>
</feature>
<dbReference type="Gene3D" id="2.130.10.80">
    <property type="entry name" value="Galactose oxidase/kelch, beta-propeller"/>
    <property type="match status" value="1"/>
</dbReference>
<dbReference type="Pfam" id="PF00024">
    <property type="entry name" value="PAN_1"/>
    <property type="match status" value="1"/>
</dbReference>